<dbReference type="STRING" id="714943.Mucpa_2994"/>
<dbReference type="eggNOG" id="COG1916">
    <property type="taxonomic scope" value="Bacteria"/>
</dbReference>
<dbReference type="OrthoDB" id="9768066at2"/>
<protein>
    <submittedName>
        <fullName evidence="1">Uncharacterized protein</fullName>
    </submittedName>
</protein>
<dbReference type="Pfam" id="PF18934">
    <property type="entry name" value="DUF5682"/>
    <property type="match status" value="1"/>
</dbReference>
<dbReference type="PANTHER" id="PTHR30634">
    <property type="entry name" value="OUTER MEMBRANE LOLAB LIPOPROTEIN INSERTION APPARATUS"/>
    <property type="match status" value="1"/>
</dbReference>
<dbReference type="HOGENOM" id="CLU_009152_1_0_10"/>
<organism evidence="1 2">
    <name type="scientific">Mucilaginibacter paludis DSM 18603</name>
    <dbReference type="NCBI Taxonomy" id="714943"/>
    <lineage>
        <taxon>Bacteria</taxon>
        <taxon>Pseudomonadati</taxon>
        <taxon>Bacteroidota</taxon>
        <taxon>Sphingobacteriia</taxon>
        <taxon>Sphingobacteriales</taxon>
        <taxon>Sphingobacteriaceae</taxon>
        <taxon>Mucilaginibacter</taxon>
    </lineage>
</organism>
<dbReference type="Proteomes" id="UP000002774">
    <property type="component" value="Chromosome"/>
</dbReference>
<evidence type="ECO:0000313" key="1">
    <source>
        <dbReference type="EMBL" id="EHQ27101.1"/>
    </source>
</evidence>
<dbReference type="EMBL" id="CM001403">
    <property type="protein sequence ID" value="EHQ27101.1"/>
    <property type="molecule type" value="Genomic_DNA"/>
</dbReference>
<keyword evidence="2" id="KW-1185">Reference proteome</keyword>
<evidence type="ECO:0000313" key="2">
    <source>
        <dbReference type="Proteomes" id="UP000002774"/>
    </source>
</evidence>
<dbReference type="PANTHER" id="PTHR30634:SF14">
    <property type="match status" value="1"/>
</dbReference>
<accession>H1YD75</accession>
<gene>
    <name evidence="1" type="ORF">Mucpa_2994</name>
</gene>
<dbReference type="RefSeq" id="WP_008507403.1">
    <property type="nucleotide sequence ID" value="NZ_CM001403.1"/>
</dbReference>
<reference evidence="1" key="1">
    <citation type="submission" date="2011-09" db="EMBL/GenBank/DDBJ databases">
        <title>The permanent draft genome of Mucilaginibacter paludis DSM 18603.</title>
        <authorList>
            <consortium name="US DOE Joint Genome Institute (JGI-PGF)"/>
            <person name="Lucas S."/>
            <person name="Han J."/>
            <person name="Lapidus A."/>
            <person name="Bruce D."/>
            <person name="Goodwin L."/>
            <person name="Pitluck S."/>
            <person name="Peters L."/>
            <person name="Kyrpides N."/>
            <person name="Mavromatis K."/>
            <person name="Ivanova N."/>
            <person name="Mikhailova N."/>
            <person name="Held B."/>
            <person name="Detter J.C."/>
            <person name="Tapia R."/>
            <person name="Han C."/>
            <person name="Land M."/>
            <person name="Hauser L."/>
            <person name="Markowitz V."/>
            <person name="Cheng J.-F."/>
            <person name="Hugenholtz P."/>
            <person name="Woyke T."/>
            <person name="Wu D."/>
            <person name="Tindall B."/>
            <person name="Brambilla E."/>
            <person name="Klenk H.-P."/>
            <person name="Eisen J.A."/>
        </authorList>
    </citation>
    <scope>NUCLEOTIDE SEQUENCE [LARGE SCALE GENOMIC DNA]</scope>
    <source>
        <strain evidence="1">DSM 18603</strain>
    </source>
</reference>
<dbReference type="InterPro" id="IPR043737">
    <property type="entry name" value="DUF5682"/>
</dbReference>
<dbReference type="AlphaFoldDB" id="H1YD75"/>
<proteinExistence type="predicted"/>
<name>H1YD75_9SPHI</name>
<dbReference type="InterPro" id="IPR050458">
    <property type="entry name" value="LolB"/>
</dbReference>
<sequence length="750" mass="83836">MAVNILGIRHHGPGSAKNVKAFLESVKPDIVLVEGPPEADAMLQWVGHAELKPPVALLCYQPDDPQRSVFYPFAEFSPEWQAILYARRQNIHVRFMDLPAGNQMLIEKEQQQLQQDIQPDEAYINQEAQPVELLQLSKNPISYLSDAAGFADQEQWWEHTFEYRLNNDEVFDAVAEAMQAVRESIPQKDKKLEQLREAYMRRTIRQAEKEMFHTIAVICGAWHVPALQAKVSQKEDNDLLKGLPKVKTECTWIPWTFSRLSFQSGYGAGINSPGWYSHVWQYPNDDGTRWMARVAQIFRKQQMDTSVAHIIEAVRLAGSLASLRGLPKVGLEELNEATLSVLCNGENILLKLVHDELIVGQQIGDVPPEIPKPPLQLDIEKLQKKLRLPATADFKDYTLDLRKDTDLERSIFLHRLQLLGIAWGRQQFTTGKGTFKEQWRLQWDPGFSVEIIERGNLGNTVAEAAANSVLQQAQSATDLKIISNLLEQSIPAELTEAIQQLIVRLKNLAAASADVIELMEVVPGLITVARYGNVRKTDATVVLNIISSIITRVCISLPNACVAIDDDASRKLLELFFKLNDGINLLQDTEITTAWQQTLQVIAGNTNTSPIISGYTTRLLNDGKLLTGEQLTQHFSYAMSAATAPVTAAAWLEGFLKGSGTLLLLDQDLWQMIDHWVSGLADETFMQVLPLLRRTFANFSGPERRKLGEKVRTGGASGQQHTATQAGFDAESAKLGLPVILELLNLAMIY</sequence>